<keyword evidence="1" id="KW-0812">Transmembrane</keyword>
<dbReference type="OrthoDB" id="284070at2"/>
<keyword evidence="1" id="KW-1133">Transmembrane helix</keyword>
<feature type="transmembrane region" description="Helical" evidence="1">
    <location>
        <begin position="21"/>
        <end position="39"/>
    </location>
</feature>
<dbReference type="RefSeq" id="WP_145244463.1">
    <property type="nucleotide sequence ID" value="NZ_CP036273.1"/>
</dbReference>
<name>A0A517Y3K1_9BACT</name>
<keyword evidence="3" id="KW-1185">Reference proteome</keyword>
<organism evidence="2 3">
    <name type="scientific">Urbifossiella limnaea</name>
    <dbReference type="NCBI Taxonomy" id="2528023"/>
    <lineage>
        <taxon>Bacteria</taxon>
        <taxon>Pseudomonadati</taxon>
        <taxon>Planctomycetota</taxon>
        <taxon>Planctomycetia</taxon>
        <taxon>Gemmatales</taxon>
        <taxon>Gemmataceae</taxon>
        <taxon>Urbifossiella</taxon>
    </lineage>
</organism>
<reference evidence="2 3" key="1">
    <citation type="submission" date="2019-02" db="EMBL/GenBank/DDBJ databases">
        <title>Deep-cultivation of Planctomycetes and their phenomic and genomic characterization uncovers novel biology.</title>
        <authorList>
            <person name="Wiegand S."/>
            <person name="Jogler M."/>
            <person name="Boedeker C."/>
            <person name="Pinto D."/>
            <person name="Vollmers J."/>
            <person name="Rivas-Marin E."/>
            <person name="Kohn T."/>
            <person name="Peeters S.H."/>
            <person name="Heuer A."/>
            <person name="Rast P."/>
            <person name="Oberbeckmann S."/>
            <person name="Bunk B."/>
            <person name="Jeske O."/>
            <person name="Meyerdierks A."/>
            <person name="Storesund J.E."/>
            <person name="Kallscheuer N."/>
            <person name="Luecker S."/>
            <person name="Lage O.M."/>
            <person name="Pohl T."/>
            <person name="Merkel B.J."/>
            <person name="Hornburger P."/>
            <person name="Mueller R.-W."/>
            <person name="Bruemmer F."/>
            <person name="Labrenz M."/>
            <person name="Spormann A.M."/>
            <person name="Op den Camp H."/>
            <person name="Overmann J."/>
            <person name="Amann R."/>
            <person name="Jetten M.S.M."/>
            <person name="Mascher T."/>
            <person name="Medema M.H."/>
            <person name="Devos D.P."/>
            <person name="Kaster A.-K."/>
            <person name="Ovreas L."/>
            <person name="Rohde M."/>
            <person name="Galperin M.Y."/>
            <person name="Jogler C."/>
        </authorList>
    </citation>
    <scope>NUCLEOTIDE SEQUENCE [LARGE SCALE GENOMIC DNA]</scope>
    <source>
        <strain evidence="2 3">ETA_A1</strain>
    </source>
</reference>
<evidence type="ECO:0000313" key="3">
    <source>
        <dbReference type="Proteomes" id="UP000319576"/>
    </source>
</evidence>
<evidence type="ECO:0000313" key="2">
    <source>
        <dbReference type="EMBL" id="QDU24298.1"/>
    </source>
</evidence>
<proteinExistence type="predicted"/>
<evidence type="ECO:0000256" key="1">
    <source>
        <dbReference type="SAM" id="Phobius"/>
    </source>
</evidence>
<sequence length="118" mass="12080">MPRLLRRLWADDTAAVISTELVLVLAILVFGLVPGLVALRNSGIAALTSLANIVRVIFPSVTFSQVNPGNGNGNGNGTGNGIGNGYVLVFNPNTNIVPYTAAAVMPTVVTVNAVAPAP</sequence>
<dbReference type="AlphaFoldDB" id="A0A517Y3K1"/>
<keyword evidence="1" id="KW-0472">Membrane</keyword>
<dbReference type="EMBL" id="CP036273">
    <property type="protein sequence ID" value="QDU24298.1"/>
    <property type="molecule type" value="Genomic_DNA"/>
</dbReference>
<protein>
    <submittedName>
        <fullName evidence="2">Uncharacterized protein</fullName>
    </submittedName>
</protein>
<dbReference type="Proteomes" id="UP000319576">
    <property type="component" value="Chromosome"/>
</dbReference>
<dbReference type="KEGG" id="uli:ETAA1_63120"/>
<accession>A0A517Y3K1</accession>
<gene>
    <name evidence="2" type="ORF">ETAA1_63120</name>
</gene>